<dbReference type="PROSITE" id="PS50885">
    <property type="entry name" value="HAMP"/>
    <property type="match status" value="1"/>
</dbReference>
<evidence type="ECO:0000256" key="7">
    <source>
        <dbReference type="SAM" id="Coils"/>
    </source>
</evidence>
<dbReference type="InterPro" id="IPR000700">
    <property type="entry name" value="PAS-assoc_C"/>
</dbReference>
<keyword evidence="8" id="KW-1133">Transmembrane helix</keyword>
<evidence type="ECO:0000256" key="6">
    <source>
        <dbReference type="ARBA" id="ARBA00022777"/>
    </source>
</evidence>
<feature type="domain" description="PAC" evidence="11">
    <location>
        <begin position="620"/>
        <end position="671"/>
    </location>
</feature>
<reference evidence="13" key="1">
    <citation type="submission" date="2018-01" db="EMBL/GenBank/DDBJ databases">
        <title>Genomic characterization of Leptospira inadai serogroup Lyme isolated from captured rat in Brazil and comparative analysis with human reference strain.</title>
        <authorList>
            <person name="Moreno L.Z."/>
            <person name="Loureiro A.P."/>
            <person name="Miraglia F."/>
            <person name="Kremer F.S."/>
            <person name="Eslabao M.R."/>
            <person name="Dellagostin O.A."/>
            <person name="Lilenbaum W."/>
            <person name="Moreno A.M."/>
        </authorList>
    </citation>
    <scope>NUCLEOTIDE SEQUENCE [LARGE SCALE GENOMIC DNA]</scope>
    <source>
        <strain evidence="13">M34/99</strain>
    </source>
</reference>
<keyword evidence="6 13" id="KW-0418">Kinase</keyword>
<dbReference type="EMBL" id="MCRM02000024">
    <property type="protein sequence ID" value="PNV73325.1"/>
    <property type="molecule type" value="Genomic_DNA"/>
</dbReference>
<evidence type="ECO:0000256" key="5">
    <source>
        <dbReference type="ARBA" id="ARBA00022679"/>
    </source>
</evidence>
<name>A0ABX4YEN5_9LEPT</name>
<feature type="domain" description="PAS" evidence="10">
    <location>
        <begin position="545"/>
        <end position="604"/>
    </location>
</feature>
<dbReference type="InterPro" id="IPR036890">
    <property type="entry name" value="HATPase_C_sf"/>
</dbReference>
<dbReference type="CDD" id="cd00130">
    <property type="entry name" value="PAS"/>
    <property type="match status" value="2"/>
</dbReference>
<evidence type="ECO:0000259" key="9">
    <source>
        <dbReference type="PROSITE" id="PS50109"/>
    </source>
</evidence>
<keyword evidence="8" id="KW-0472">Membrane</keyword>
<evidence type="ECO:0000256" key="8">
    <source>
        <dbReference type="SAM" id="Phobius"/>
    </source>
</evidence>
<dbReference type="PANTHER" id="PTHR43304:SF1">
    <property type="entry name" value="PAC DOMAIN-CONTAINING PROTEIN"/>
    <property type="match status" value="1"/>
</dbReference>
<feature type="domain" description="Histidine kinase" evidence="9">
    <location>
        <begin position="1062"/>
        <end position="1169"/>
    </location>
</feature>
<keyword evidence="4" id="KW-0597">Phosphoprotein</keyword>
<dbReference type="PANTHER" id="PTHR43304">
    <property type="entry name" value="PHYTOCHROME-LIKE PROTEIN CPH1"/>
    <property type="match status" value="1"/>
</dbReference>
<dbReference type="InterPro" id="IPR013655">
    <property type="entry name" value="PAS_fold_3"/>
</dbReference>
<dbReference type="RefSeq" id="WP_010410951.1">
    <property type="nucleotide sequence ID" value="NZ_MCRM02000024.1"/>
</dbReference>
<feature type="transmembrane region" description="Helical" evidence="8">
    <location>
        <begin position="22"/>
        <end position="42"/>
    </location>
</feature>
<dbReference type="InterPro" id="IPR003594">
    <property type="entry name" value="HATPase_dom"/>
</dbReference>
<feature type="transmembrane region" description="Helical" evidence="8">
    <location>
        <begin position="167"/>
        <end position="190"/>
    </location>
</feature>
<feature type="transmembrane region" description="Helical" evidence="8">
    <location>
        <begin position="99"/>
        <end position="122"/>
    </location>
</feature>
<evidence type="ECO:0000256" key="4">
    <source>
        <dbReference type="ARBA" id="ARBA00022553"/>
    </source>
</evidence>
<dbReference type="CDD" id="cd06225">
    <property type="entry name" value="HAMP"/>
    <property type="match status" value="1"/>
</dbReference>
<dbReference type="Gene3D" id="6.10.340.10">
    <property type="match status" value="1"/>
</dbReference>
<dbReference type="PROSITE" id="PS50112">
    <property type="entry name" value="PAS"/>
    <property type="match status" value="2"/>
</dbReference>
<dbReference type="GO" id="GO:0016301">
    <property type="term" value="F:kinase activity"/>
    <property type="evidence" value="ECO:0007669"/>
    <property type="project" value="UniProtKB-KW"/>
</dbReference>
<dbReference type="SUPFAM" id="SSF47384">
    <property type="entry name" value="Homodimeric domain of signal transducing histidine kinase"/>
    <property type="match status" value="1"/>
</dbReference>
<proteinExistence type="predicted"/>
<dbReference type="Gene3D" id="3.30.450.20">
    <property type="entry name" value="PAS domain"/>
    <property type="match status" value="3"/>
</dbReference>
<feature type="transmembrane region" description="Helical" evidence="8">
    <location>
        <begin position="63"/>
        <end position="87"/>
    </location>
</feature>
<feature type="transmembrane region" description="Helical" evidence="8">
    <location>
        <begin position="469"/>
        <end position="487"/>
    </location>
</feature>
<dbReference type="InterPro" id="IPR001610">
    <property type="entry name" value="PAC"/>
</dbReference>
<keyword evidence="8" id="KW-0812">Transmembrane</keyword>
<evidence type="ECO:0000259" key="12">
    <source>
        <dbReference type="PROSITE" id="PS50885"/>
    </source>
</evidence>
<evidence type="ECO:0000256" key="1">
    <source>
        <dbReference type="ARBA" id="ARBA00000085"/>
    </source>
</evidence>
<dbReference type="InterPro" id="IPR000014">
    <property type="entry name" value="PAS"/>
</dbReference>
<feature type="transmembrane region" description="Helical" evidence="8">
    <location>
        <begin position="276"/>
        <end position="298"/>
    </location>
</feature>
<feature type="domain" description="PAC" evidence="11">
    <location>
        <begin position="752"/>
        <end position="805"/>
    </location>
</feature>
<comment type="caution">
    <text evidence="13">The sequence shown here is derived from an EMBL/GenBank/DDBJ whole genome shotgun (WGS) entry which is preliminary data.</text>
</comment>
<dbReference type="InterPro" id="IPR003660">
    <property type="entry name" value="HAMP_dom"/>
</dbReference>
<evidence type="ECO:0000259" key="10">
    <source>
        <dbReference type="PROSITE" id="PS50112"/>
    </source>
</evidence>
<dbReference type="SMART" id="SM00091">
    <property type="entry name" value="PAS"/>
    <property type="match status" value="3"/>
</dbReference>
<keyword evidence="7" id="KW-0175">Coiled coil</keyword>
<keyword evidence="5" id="KW-0808">Transferase</keyword>
<feature type="domain" description="PAS" evidence="10">
    <location>
        <begin position="672"/>
        <end position="731"/>
    </location>
</feature>
<dbReference type="Gene3D" id="3.30.565.10">
    <property type="entry name" value="Histidine kinase-like ATPase, C-terminal domain"/>
    <property type="match status" value="1"/>
</dbReference>
<evidence type="ECO:0000259" key="11">
    <source>
        <dbReference type="PROSITE" id="PS50113"/>
    </source>
</evidence>
<dbReference type="InterPro" id="IPR036097">
    <property type="entry name" value="HisK_dim/P_sf"/>
</dbReference>
<dbReference type="CDD" id="cd00082">
    <property type="entry name" value="HisKA"/>
    <property type="match status" value="1"/>
</dbReference>
<gene>
    <name evidence="13" type="ORF">BES34_017705</name>
</gene>
<dbReference type="NCBIfam" id="TIGR00229">
    <property type="entry name" value="sensory_box"/>
    <property type="match status" value="2"/>
</dbReference>
<keyword evidence="14" id="KW-1185">Reference proteome</keyword>
<evidence type="ECO:0000313" key="14">
    <source>
        <dbReference type="Proteomes" id="UP000094669"/>
    </source>
</evidence>
<dbReference type="SMART" id="SM00304">
    <property type="entry name" value="HAMP"/>
    <property type="match status" value="1"/>
</dbReference>
<feature type="transmembrane region" description="Helical" evidence="8">
    <location>
        <begin position="202"/>
        <end position="225"/>
    </location>
</feature>
<dbReference type="Pfam" id="PF02518">
    <property type="entry name" value="HATPase_c"/>
    <property type="match status" value="1"/>
</dbReference>
<evidence type="ECO:0000256" key="2">
    <source>
        <dbReference type="ARBA" id="ARBA00004370"/>
    </source>
</evidence>
<dbReference type="SUPFAM" id="SSF55874">
    <property type="entry name" value="ATPase domain of HSP90 chaperone/DNA topoisomerase II/histidine kinase"/>
    <property type="match status" value="1"/>
</dbReference>
<dbReference type="InterPro" id="IPR035965">
    <property type="entry name" value="PAS-like_dom_sf"/>
</dbReference>
<dbReference type="Proteomes" id="UP000094669">
    <property type="component" value="Unassembled WGS sequence"/>
</dbReference>
<feature type="transmembrane region" description="Helical" evidence="8">
    <location>
        <begin position="134"/>
        <end position="155"/>
    </location>
</feature>
<dbReference type="SUPFAM" id="SSF158472">
    <property type="entry name" value="HAMP domain-like"/>
    <property type="match status" value="1"/>
</dbReference>
<dbReference type="InterPro" id="IPR052162">
    <property type="entry name" value="Sensor_kinase/Photoreceptor"/>
</dbReference>
<dbReference type="SUPFAM" id="SSF55785">
    <property type="entry name" value="PYP-like sensor domain (PAS domain)"/>
    <property type="match status" value="2"/>
</dbReference>
<protein>
    <recommendedName>
        <fullName evidence="3">histidine kinase</fullName>
        <ecNumber evidence="3">2.7.13.3</ecNumber>
    </recommendedName>
</protein>
<accession>A0ABX4YEN5</accession>
<feature type="domain" description="HAMP" evidence="12">
    <location>
        <begin position="488"/>
        <end position="540"/>
    </location>
</feature>
<dbReference type="InterPro" id="IPR005467">
    <property type="entry name" value="His_kinase_dom"/>
</dbReference>
<evidence type="ECO:0000313" key="13">
    <source>
        <dbReference type="EMBL" id="PNV73325.1"/>
    </source>
</evidence>
<dbReference type="SMART" id="SM00086">
    <property type="entry name" value="PAC"/>
    <property type="match status" value="2"/>
</dbReference>
<dbReference type="Pfam" id="PF00672">
    <property type="entry name" value="HAMP"/>
    <property type="match status" value="1"/>
</dbReference>
<dbReference type="PRINTS" id="PR00344">
    <property type="entry name" value="BCTRLSENSOR"/>
</dbReference>
<comment type="catalytic activity">
    <reaction evidence="1">
        <text>ATP + protein L-histidine = ADP + protein N-phospho-L-histidine.</text>
        <dbReference type="EC" id="2.7.13.3"/>
    </reaction>
</comment>
<feature type="coiled-coil region" evidence="7">
    <location>
        <begin position="818"/>
        <end position="848"/>
    </location>
</feature>
<evidence type="ECO:0000256" key="3">
    <source>
        <dbReference type="ARBA" id="ARBA00012438"/>
    </source>
</evidence>
<dbReference type="PROSITE" id="PS50113">
    <property type="entry name" value="PAC"/>
    <property type="match status" value="2"/>
</dbReference>
<dbReference type="PROSITE" id="PS50109">
    <property type="entry name" value="HIS_KIN"/>
    <property type="match status" value="1"/>
</dbReference>
<dbReference type="InterPro" id="IPR003661">
    <property type="entry name" value="HisK_dim/P_dom"/>
</dbReference>
<dbReference type="EC" id="2.7.13.3" evidence="3"/>
<organism evidence="13 14">
    <name type="scientific">Leptospira inadai serovar Lyme</name>
    <dbReference type="NCBI Taxonomy" id="293084"/>
    <lineage>
        <taxon>Bacteria</taxon>
        <taxon>Pseudomonadati</taxon>
        <taxon>Spirochaetota</taxon>
        <taxon>Spirochaetia</taxon>
        <taxon>Leptospirales</taxon>
        <taxon>Leptospiraceae</taxon>
        <taxon>Leptospira</taxon>
    </lineage>
</organism>
<dbReference type="Pfam" id="PF08447">
    <property type="entry name" value="PAS_3"/>
    <property type="match status" value="2"/>
</dbReference>
<sequence>MNPVLKWFEEIFALLPLPLLEVWGRFGYLIGFALMLSAYGGFTFRPGGRWAIGRERQSWDARALLSVAITFVSILITGYLGSLIVLVPEAQTFESLKDLSVFLCISLFGYPALIAVPFAYGFSDLMEGVPPDFLLDWLVGYFINPSCFWVAYQFIGKDPDFRKLKTWGWYSLFVLIFMSIEPQLWGYICSDKFTSEISYRNILPALFFTTLVTWIIAPFVMLGVFPLAKRYSLFWAEIPGHCKEKIIGETDCVWESGKGSVTPSGGFNDQGLPIRMFLVTPFIVLVLIMVGTTSYLTLRSSEETANKLAARLHQEISENINLQLDDFLSSSKGSSEFERLRGVGELLKRTNIAAAGRAFIIDRRGKLISSSNQSRYSSPRSNAGESAEDRVIQNAVRRLTETFGNLDGIDVSTQSSFHIITAKPLFRENWLMQATRYHDNSKSLDWIVITAMPEAYYLEGVRTGNSQSAMVFAVALVLSLLIAAFLSNTVTAPITRISQATQAIAEGDLTQRVPMSRLAELGVLSSSFNHMAEQLQEFFHRTKSSEERSLDLVATTPGIVWEADAITFNFTFVSQQAERLLGYSVEDWKEPGFWADHIHHEDRERAVNYCVECTARLEPHEFEYRFIAKDGRTVWLRDLVRVIAGDAKPKWLRGVMVDITERKIVEEKLLERNQFIESILDITPDILYIYDIVEMKNVYSNNGIQVVSGYSVEEIREMGSKILPILVHPEDYQVYVDHIIPKYATAGDKDLIEHHYRIRHKDGNWRWLTSRELIYRRNTDGSPKEIFGISYDITENKQAEATILDLNATLEKRIEIRTDELRKSNESLVEAVQNLEKTMHELKEAQGQLLLSEKLATLGQLAAGMTHELNTPLGAIVSSNRAILDIIQDEIRSIPNFLSNLNEEDLKRFKIILDVALREASRSEEFPNRTLRKEVFRALRESGIEDYESIANSVIETGLYRVEKDLPWLLQSENASKILQVVASLSTIVRLSNVISIATGKASHVVEALKNYLNPGGEVQEEEVSFVDVRAEIETILTLYHSKIKYGVEIVRNYDTNEKCLGNADKLNQVWINLLNNGLHSMDYKGKMEIIIEKQEPWIITSFIDSGSGIPKEIQGKIFEPFFTTKKHGEGVGLGLDICKKIIEKMGGRIEFESVPGRTKFSVWLKSANPSKEALE</sequence>
<dbReference type="Gene3D" id="1.10.287.130">
    <property type="match status" value="1"/>
</dbReference>
<comment type="subcellular location">
    <subcellularLocation>
        <location evidence="2">Membrane</location>
    </subcellularLocation>
</comment>
<dbReference type="SMART" id="SM00387">
    <property type="entry name" value="HATPase_c"/>
    <property type="match status" value="1"/>
</dbReference>
<dbReference type="InterPro" id="IPR004358">
    <property type="entry name" value="Sig_transdc_His_kin-like_C"/>
</dbReference>